<dbReference type="InterPro" id="IPR022644">
    <property type="entry name" value="De-COase2_N"/>
</dbReference>
<dbReference type="InterPro" id="IPR029066">
    <property type="entry name" value="PLP-binding_barrel"/>
</dbReference>
<dbReference type="PANTHER" id="PTHR43727">
    <property type="entry name" value="DIAMINOPIMELATE DECARBOXYLASE"/>
    <property type="match status" value="1"/>
</dbReference>
<sequence length="409" mass="46998">MKALAGNSYLQKEEDNIFLDLIPLNEILTKNRTPIMVLLENRIRENIKRFLDVFSVIFENFNCLYSFKANYLPEICKIIKSENIGAEVVGLLELKLALNLKFPSNKIIVGGPYLPQELIKMCIENKIKEVIIYNLNDIRKIDSIAKKHNLIQNICIRINSGKYNSNLGVNFNDQNLANLKKIIKECDNIKINTILSHYSTQMNNIELFKRNVEIIAKNLNFLSKNGINIKNINLGGGFPEATVMNQKQLKKIALGIKSTLMEYDLHFDHIYFEPGRYFLGDAGLFITKIINVSDNRFVFLNIGNHICPKFAKCSLRFYNASKIDLSHNEPTSFLGIVPTDQDVLAKNYFFTKNIKEGDIVIVTNIGAYCLTFSNRFPYPLPIMLLIKDKKYREIFNPIFDKDFSINSLL</sequence>
<dbReference type="InterPro" id="IPR009006">
    <property type="entry name" value="Ala_racemase/Decarboxylase_C"/>
</dbReference>
<dbReference type="PRINTS" id="PR01179">
    <property type="entry name" value="ODADCRBXLASE"/>
</dbReference>
<dbReference type="GO" id="GO:0008836">
    <property type="term" value="F:diaminopimelate decarboxylase activity"/>
    <property type="evidence" value="ECO:0007669"/>
    <property type="project" value="TreeGrafter"/>
</dbReference>
<organism evidence="4">
    <name type="scientific">marine sediment metagenome</name>
    <dbReference type="NCBI Taxonomy" id="412755"/>
    <lineage>
        <taxon>unclassified sequences</taxon>
        <taxon>metagenomes</taxon>
        <taxon>ecological metagenomes</taxon>
    </lineage>
</organism>
<accession>A0A0F9P6M0</accession>
<dbReference type="Gene3D" id="3.20.20.10">
    <property type="entry name" value="Alanine racemase"/>
    <property type="match status" value="1"/>
</dbReference>
<evidence type="ECO:0000256" key="2">
    <source>
        <dbReference type="ARBA" id="ARBA00022898"/>
    </source>
</evidence>
<gene>
    <name evidence="4" type="ORF">LCGC14_0939640</name>
</gene>
<dbReference type="InterPro" id="IPR000183">
    <property type="entry name" value="Orn/DAP/Arg_de-COase"/>
</dbReference>
<name>A0A0F9P6M0_9ZZZZ</name>
<dbReference type="Pfam" id="PF02784">
    <property type="entry name" value="Orn_Arg_deC_N"/>
    <property type="match status" value="1"/>
</dbReference>
<comment type="cofactor">
    <cofactor evidence="1">
        <name>pyridoxal 5'-phosphate</name>
        <dbReference type="ChEBI" id="CHEBI:597326"/>
    </cofactor>
</comment>
<dbReference type="EMBL" id="LAZR01003277">
    <property type="protein sequence ID" value="KKN20047.1"/>
    <property type="molecule type" value="Genomic_DNA"/>
</dbReference>
<evidence type="ECO:0000256" key="1">
    <source>
        <dbReference type="ARBA" id="ARBA00001933"/>
    </source>
</evidence>
<dbReference type="SUPFAM" id="SSF50621">
    <property type="entry name" value="Alanine racemase C-terminal domain-like"/>
    <property type="match status" value="1"/>
</dbReference>
<reference evidence="4" key="1">
    <citation type="journal article" date="2015" name="Nature">
        <title>Complex archaea that bridge the gap between prokaryotes and eukaryotes.</title>
        <authorList>
            <person name="Spang A."/>
            <person name="Saw J.H."/>
            <person name="Jorgensen S.L."/>
            <person name="Zaremba-Niedzwiedzka K."/>
            <person name="Martijn J."/>
            <person name="Lind A.E."/>
            <person name="van Eijk R."/>
            <person name="Schleper C."/>
            <person name="Guy L."/>
            <person name="Ettema T.J."/>
        </authorList>
    </citation>
    <scope>NUCLEOTIDE SEQUENCE</scope>
</reference>
<keyword evidence="2" id="KW-0663">Pyridoxal phosphate</keyword>
<dbReference type="GO" id="GO:0009089">
    <property type="term" value="P:lysine biosynthetic process via diaminopimelate"/>
    <property type="evidence" value="ECO:0007669"/>
    <property type="project" value="TreeGrafter"/>
</dbReference>
<protein>
    <recommendedName>
        <fullName evidence="3">Orn/DAP/Arg decarboxylase 2 N-terminal domain-containing protein</fullName>
    </recommendedName>
</protein>
<dbReference type="Gene3D" id="2.40.37.10">
    <property type="entry name" value="Lyase, Ornithine Decarboxylase, Chain A, domain 1"/>
    <property type="match status" value="1"/>
</dbReference>
<proteinExistence type="predicted"/>
<feature type="domain" description="Orn/DAP/Arg decarboxylase 2 N-terminal" evidence="3">
    <location>
        <begin position="43"/>
        <end position="278"/>
    </location>
</feature>
<dbReference type="SUPFAM" id="SSF51419">
    <property type="entry name" value="PLP-binding barrel"/>
    <property type="match status" value="1"/>
</dbReference>
<evidence type="ECO:0000259" key="3">
    <source>
        <dbReference type="Pfam" id="PF02784"/>
    </source>
</evidence>
<comment type="caution">
    <text evidence="4">The sequence shown here is derived from an EMBL/GenBank/DDBJ whole genome shotgun (WGS) entry which is preliminary data.</text>
</comment>
<dbReference type="AlphaFoldDB" id="A0A0F9P6M0"/>
<dbReference type="PANTHER" id="PTHR43727:SF2">
    <property type="entry name" value="GROUP IV DECARBOXYLASE"/>
    <property type="match status" value="1"/>
</dbReference>
<evidence type="ECO:0000313" key="4">
    <source>
        <dbReference type="EMBL" id="KKN20047.1"/>
    </source>
</evidence>